<proteinExistence type="predicted"/>
<organism evidence="1 2">
    <name type="scientific">Rhodococcoides corynebacterioides</name>
    <dbReference type="NCBI Taxonomy" id="53972"/>
    <lineage>
        <taxon>Bacteria</taxon>
        <taxon>Bacillati</taxon>
        <taxon>Actinomycetota</taxon>
        <taxon>Actinomycetes</taxon>
        <taxon>Mycobacteriales</taxon>
        <taxon>Nocardiaceae</taxon>
        <taxon>Rhodococcoides</taxon>
    </lineage>
</organism>
<sequence>MTEKRSGRWWRRLFGKGEPTPLDPTRTDLVVVASCFDDVEACSVTLDRAASTTPPWRPDEQAVLRHHLLLPGEHVADAVAVAGQDEYREATSGPLADTPPIAPTPREELTVVVLQRVQVLDALHCSQERSRMAGLAQRRGGRVLGWDALQPDPAAAVSS</sequence>
<dbReference type="RefSeq" id="WP_222684004.1">
    <property type="nucleotide sequence ID" value="NZ_JABUBT010000025.1"/>
</dbReference>
<dbReference type="EMBL" id="JABUBU010000004">
    <property type="protein sequence ID" value="MBY6366670.1"/>
    <property type="molecule type" value="Genomic_DNA"/>
</dbReference>
<keyword evidence="2" id="KW-1185">Reference proteome</keyword>
<reference evidence="1 2" key="1">
    <citation type="submission" date="2020-06" db="EMBL/GenBank/DDBJ databases">
        <title>Taxonomy, biology and ecology of Rhodococcus bacteria occurring in California pistachio and other woody hosts as revealed by genome sequence analyses.</title>
        <authorList>
            <person name="Gai Y."/>
            <person name="Riely B."/>
        </authorList>
    </citation>
    <scope>NUCLEOTIDE SEQUENCE [LARGE SCALE GENOMIC DNA]</scope>
    <source>
        <strain evidence="1 2">BP-281</strain>
    </source>
</reference>
<comment type="caution">
    <text evidence="1">The sequence shown here is derived from an EMBL/GenBank/DDBJ whole genome shotgun (WGS) entry which is preliminary data.</text>
</comment>
<name>A0ABS7P2P8_9NOCA</name>
<protein>
    <submittedName>
        <fullName evidence="1">Uncharacterized protein</fullName>
    </submittedName>
</protein>
<gene>
    <name evidence="1" type="ORF">HQ603_07885</name>
</gene>
<evidence type="ECO:0000313" key="2">
    <source>
        <dbReference type="Proteomes" id="UP000825228"/>
    </source>
</evidence>
<dbReference type="Proteomes" id="UP000825228">
    <property type="component" value="Unassembled WGS sequence"/>
</dbReference>
<evidence type="ECO:0000313" key="1">
    <source>
        <dbReference type="EMBL" id="MBY6366670.1"/>
    </source>
</evidence>
<accession>A0ABS7P2P8</accession>